<dbReference type="EMBL" id="ACJN02000001">
    <property type="protein sequence ID" value="EFI36087.1"/>
    <property type="molecule type" value="Genomic_DNA"/>
</dbReference>
<feature type="domain" description="HTH IS21-type" evidence="5">
    <location>
        <begin position="6"/>
        <end position="67"/>
    </location>
</feature>
<evidence type="ECO:0000256" key="4">
    <source>
        <dbReference type="ARBA" id="ARBA00023172"/>
    </source>
</evidence>
<dbReference type="Pfam" id="PF22483">
    <property type="entry name" value="Mu-transpos_C_2"/>
    <property type="match status" value="1"/>
</dbReference>
<comment type="similarity">
    <text evidence="1">Belongs to the transposase IS21/IS408/IS1162 family.</text>
</comment>
<keyword evidence="10" id="KW-1185">Reference proteome</keyword>
<feature type="domain" description="Integrase catalytic" evidence="6">
    <location>
        <begin position="111"/>
        <end position="286"/>
    </location>
</feature>
<dbReference type="EMBL" id="ACJN02000001">
    <property type="protein sequence ID" value="EFI36155.1"/>
    <property type="molecule type" value="Genomic_DNA"/>
</dbReference>
<keyword evidence="3" id="KW-0238">DNA-binding</keyword>
<dbReference type="PROSITE" id="PS50531">
    <property type="entry name" value="HTH_IS21"/>
    <property type="match status" value="1"/>
</dbReference>
<dbReference type="GO" id="GO:0015074">
    <property type="term" value="P:DNA integration"/>
    <property type="evidence" value="ECO:0007669"/>
    <property type="project" value="InterPro"/>
</dbReference>
<protein>
    <submittedName>
        <fullName evidence="9">Integrase catalytic region</fullName>
    </submittedName>
</protein>
<dbReference type="GO" id="GO:0003677">
    <property type="term" value="F:DNA binding"/>
    <property type="evidence" value="ECO:0007669"/>
    <property type="project" value="UniProtKB-KW"/>
</dbReference>
<dbReference type="eggNOG" id="COG4584">
    <property type="taxonomic scope" value="Bacteria"/>
</dbReference>
<evidence type="ECO:0000313" key="8">
    <source>
        <dbReference type="EMBL" id="EFI36087.1"/>
    </source>
</evidence>
<gene>
    <name evidence="7" type="ORF">Dthio_PD2979</name>
    <name evidence="8" type="ORF">Dthio_PD3534</name>
    <name evidence="9" type="ORF">Dthio_PD3611</name>
</gene>
<dbReference type="InterPro" id="IPR036397">
    <property type="entry name" value="RNaseH_sf"/>
</dbReference>
<evidence type="ECO:0000259" key="5">
    <source>
        <dbReference type="PROSITE" id="PS50531"/>
    </source>
</evidence>
<sequence length="491" mass="56651">MIDYELYARIKHYHEQKGLTPAQIAKELQLDPRTVGKWLEAKQFHQRKSVTRPSKLDPFKDTIVRMLEEHPYTAVQVLRSIKEQGYTGGSSILKEYISKVRPKRSRAFLSLAFAPGECAQVDWGNHGSIQVGDSRRNLSFFVMVLCYSRMMYLEFTVSQSMEHFLSCHQNAFDAFGAVPKKIMVDNLKCAVLKHPYGQKPVLNPKYLDFAKHWGFEISACGVRKPHEKGRVENAIGYVKKNLLAGLELPDYRAINHYARHWCRATANVRIHAQTGKKPVDMLEEEREHLLPLPVNTYDIGVVTQVRASSQFRITLESNRYSVPARYAGKRLTLKTYPDRLCIYDGNNLVARHIRSFDKKRDIEDPDHVQELIAQRRAARDQQLFSRFLALSPRAKDYYFELEKKHLNIKHHVQKIVALSEIYGSEAVSRAMDDAFTYSAFSCEYVANILEQRARTMPAPGALHLTRREDLLDIEVKDPDLSIYDKPKEKNP</sequence>
<keyword evidence="4" id="KW-0233">DNA recombination</keyword>
<dbReference type="NCBIfam" id="NF033546">
    <property type="entry name" value="transpos_IS21"/>
    <property type="match status" value="1"/>
</dbReference>
<dbReference type="InterPro" id="IPR001584">
    <property type="entry name" value="Integrase_cat-core"/>
</dbReference>
<dbReference type="PANTHER" id="PTHR35004">
    <property type="entry name" value="TRANSPOSASE RV3428C-RELATED"/>
    <property type="match status" value="1"/>
</dbReference>
<evidence type="ECO:0000256" key="1">
    <source>
        <dbReference type="ARBA" id="ARBA00009277"/>
    </source>
</evidence>
<accession>D6SJV2</accession>
<keyword evidence="2" id="KW-0815">Transposition</keyword>
<dbReference type="InterPro" id="IPR012337">
    <property type="entry name" value="RNaseH-like_sf"/>
</dbReference>
<proteinExistence type="inferred from homology"/>
<dbReference type="Proteomes" id="UP000005496">
    <property type="component" value="Unassembled WGS sequence"/>
</dbReference>
<evidence type="ECO:0000313" key="10">
    <source>
        <dbReference type="Proteomes" id="UP000005496"/>
    </source>
</evidence>
<comment type="caution">
    <text evidence="9">The sequence shown here is derived from an EMBL/GenBank/DDBJ whole genome shotgun (WGS) entry which is preliminary data.</text>
</comment>
<dbReference type="PROSITE" id="PS50994">
    <property type="entry name" value="INTEGRASE"/>
    <property type="match status" value="1"/>
</dbReference>
<dbReference type="RefSeq" id="WP_008868685.1">
    <property type="nucleotide sequence ID" value="NZ_ACJN02000001.1"/>
</dbReference>
<dbReference type="GO" id="GO:0006310">
    <property type="term" value="P:DNA recombination"/>
    <property type="evidence" value="ECO:0007669"/>
    <property type="project" value="UniProtKB-KW"/>
</dbReference>
<dbReference type="PANTHER" id="PTHR35004:SF7">
    <property type="entry name" value="INTEGRASE PROTEIN"/>
    <property type="match status" value="1"/>
</dbReference>
<dbReference type="OrthoDB" id="9798623at2"/>
<evidence type="ECO:0000256" key="2">
    <source>
        <dbReference type="ARBA" id="ARBA00022578"/>
    </source>
</evidence>
<dbReference type="SUPFAM" id="SSF53098">
    <property type="entry name" value="Ribonuclease H-like"/>
    <property type="match status" value="1"/>
</dbReference>
<name>D6SJV2_9BACT</name>
<evidence type="ECO:0000256" key="3">
    <source>
        <dbReference type="ARBA" id="ARBA00023125"/>
    </source>
</evidence>
<dbReference type="Pfam" id="PF00665">
    <property type="entry name" value="rve"/>
    <property type="match status" value="1"/>
</dbReference>
<dbReference type="AlphaFoldDB" id="D6SJV2"/>
<evidence type="ECO:0000313" key="7">
    <source>
        <dbReference type="EMBL" id="EFI35553.1"/>
    </source>
</evidence>
<dbReference type="EMBL" id="ACJN02000001">
    <property type="protein sequence ID" value="EFI35553.1"/>
    <property type="molecule type" value="Genomic_DNA"/>
</dbReference>
<organism evidence="9 10">
    <name type="scientific">Desulfonatronospira thiodismutans ASO3-1</name>
    <dbReference type="NCBI Taxonomy" id="555779"/>
    <lineage>
        <taxon>Bacteria</taxon>
        <taxon>Pseudomonadati</taxon>
        <taxon>Thermodesulfobacteriota</taxon>
        <taxon>Desulfovibrionia</taxon>
        <taxon>Desulfovibrionales</taxon>
        <taxon>Desulfonatronovibrionaceae</taxon>
        <taxon>Desulfonatronospira</taxon>
    </lineage>
</organism>
<dbReference type="Gene3D" id="3.30.420.10">
    <property type="entry name" value="Ribonuclease H-like superfamily/Ribonuclease H"/>
    <property type="match status" value="1"/>
</dbReference>
<evidence type="ECO:0000259" key="6">
    <source>
        <dbReference type="PROSITE" id="PS50994"/>
    </source>
</evidence>
<dbReference type="GO" id="GO:0032196">
    <property type="term" value="P:transposition"/>
    <property type="evidence" value="ECO:0007669"/>
    <property type="project" value="UniProtKB-KW"/>
</dbReference>
<dbReference type="InterPro" id="IPR054353">
    <property type="entry name" value="IstA-like_C"/>
</dbReference>
<evidence type="ECO:0000313" key="9">
    <source>
        <dbReference type="EMBL" id="EFI36155.1"/>
    </source>
</evidence>
<dbReference type="InterPro" id="IPR017894">
    <property type="entry name" value="HTH_IS21_transposase_type"/>
</dbReference>
<reference evidence="9 10" key="1">
    <citation type="submission" date="2010-05" db="EMBL/GenBank/DDBJ databases">
        <title>The draft genome of Desulfonatronospira thiodismutans ASO3-1.</title>
        <authorList>
            <consortium name="US DOE Joint Genome Institute (JGI-PGF)"/>
            <person name="Lucas S."/>
            <person name="Copeland A."/>
            <person name="Lapidus A."/>
            <person name="Cheng J.-F."/>
            <person name="Bruce D."/>
            <person name="Goodwin L."/>
            <person name="Pitluck S."/>
            <person name="Chertkov O."/>
            <person name="Brettin T."/>
            <person name="Detter J.C."/>
            <person name="Han C."/>
            <person name="Land M.L."/>
            <person name="Hauser L."/>
            <person name="Kyrpides N."/>
            <person name="Mikhailova N."/>
            <person name="Muyzer G."/>
            <person name="Woyke T."/>
        </authorList>
    </citation>
    <scope>NUCLEOTIDE SEQUENCE [LARGE SCALE GENOMIC DNA]</scope>
    <source>
        <strain evidence="9 10">ASO3-1</strain>
    </source>
</reference>